<evidence type="ECO:0000313" key="7">
    <source>
        <dbReference type="EMBL" id="CAH9413313.1"/>
    </source>
</evidence>
<dbReference type="InterPro" id="IPR050723">
    <property type="entry name" value="CFA/CMAS"/>
</dbReference>
<comment type="caution">
    <text evidence="7">The sequence shown here is derived from an EMBL/GenBank/DDBJ whole genome shotgun (WGS) entry which is preliminary data.</text>
</comment>
<dbReference type="RefSeq" id="WP_073774819.1">
    <property type="nucleotide sequence ID" value="NZ_CAKXYP010000001.1"/>
</dbReference>
<evidence type="ECO:0000256" key="1">
    <source>
        <dbReference type="ARBA" id="ARBA00010815"/>
    </source>
</evidence>
<dbReference type="PANTHER" id="PTHR43667">
    <property type="entry name" value="CYCLOPROPANE-FATTY-ACYL-PHOSPHOLIPID SYNTHASE"/>
    <property type="match status" value="1"/>
</dbReference>
<evidence type="ECO:0000313" key="8">
    <source>
        <dbReference type="Proteomes" id="UP001154015"/>
    </source>
</evidence>
<dbReference type="PANTHER" id="PTHR43667:SF1">
    <property type="entry name" value="CYCLOPROPANE-FATTY-ACYL-PHOSPHOLIPID SYNTHASE"/>
    <property type="match status" value="1"/>
</dbReference>
<feature type="domain" description="Methyltransferase" evidence="6">
    <location>
        <begin position="49"/>
        <end position="139"/>
    </location>
</feature>
<comment type="similarity">
    <text evidence="1">Belongs to the CFA/CMAS family.</text>
</comment>
<evidence type="ECO:0000256" key="4">
    <source>
        <dbReference type="ARBA" id="ARBA00022691"/>
    </source>
</evidence>
<dbReference type="GO" id="GO:0008168">
    <property type="term" value="F:methyltransferase activity"/>
    <property type="evidence" value="ECO:0007669"/>
    <property type="project" value="UniProtKB-KW"/>
</dbReference>
<protein>
    <submittedName>
        <fullName evidence="7">dTDP-3-amino-3,4,6-trideoxy-alpha-D-glucopyranose N,N-dimethyltransferase )</fullName>
        <ecNumber evidence="7">2.1.1.234</ecNumber>
        <ecNumber evidence="7">2.1.1.235</ecNumber>
    </submittedName>
</protein>
<name>A0ABN8UXR0_STRGL</name>
<dbReference type="SUPFAM" id="SSF53335">
    <property type="entry name" value="S-adenosyl-L-methionine-dependent methyltransferases"/>
    <property type="match status" value="1"/>
</dbReference>
<dbReference type="InterPro" id="IPR041698">
    <property type="entry name" value="Methyltransf_25"/>
</dbReference>
<dbReference type="EMBL" id="CAKXYP010000001">
    <property type="protein sequence ID" value="CAH9413313.1"/>
    <property type="molecule type" value="Genomic_DNA"/>
</dbReference>
<dbReference type="InterPro" id="IPR029063">
    <property type="entry name" value="SAM-dependent_MTases_sf"/>
</dbReference>
<dbReference type="CDD" id="cd02440">
    <property type="entry name" value="AdoMet_MTases"/>
    <property type="match status" value="1"/>
</dbReference>
<dbReference type="GO" id="GO:0032259">
    <property type="term" value="P:methylation"/>
    <property type="evidence" value="ECO:0007669"/>
    <property type="project" value="UniProtKB-KW"/>
</dbReference>
<dbReference type="EC" id="2.1.1.235" evidence="7"/>
<keyword evidence="8" id="KW-1185">Reference proteome</keyword>
<accession>A0ABN8UXR0</accession>
<dbReference type="Gene3D" id="3.40.50.150">
    <property type="entry name" value="Vaccinia Virus protein VP39"/>
    <property type="match status" value="1"/>
</dbReference>
<evidence type="ECO:0000259" key="6">
    <source>
        <dbReference type="Pfam" id="PF13649"/>
    </source>
</evidence>
<dbReference type="Proteomes" id="UP001154015">
    <property type="component" value="Unassembled WGS sequence"/>
</dbReference>
<gene>
    <name evidence="7" type="ORF">SGL43_00311</name>
</gene>
<dbReference type="Gene3D" id="2.20.130.10">
    <property type="entry name" value="CAC2371-like domains"/>
    <property type="match status" value="1"/>
</dbReference>
<keyword evidence="5" id="KW-0443">Lipid metabolism</keyword>
<keyword evidence="3 7" id="KW-0808">Transferase</keyword>
<evidence type="ECO:0000256" key="5">
    <source>
        <dbReference type="ARBA" id="ARBA00023098"/>
    </source>
</evidence>
<evidence type="ECO:0000256" key="3">
    <source>
        <dbReference type="ARBA" id="ARBA00022679"/>
    </source>
</evidence>
<keyword evidence="4" id="KW-0949">S-adenosyl-L-methionine</keyword>
<dbReference type="Pfam" id="PF13649">
    <property type="entry name" value="Methyltransf_25"/>
    <property type="match status" value="1"/>
</dbReference>
<sequence>MSDEESTGIYDAGDIYDAIYDGRGKDYRAESEAVTRHIRDRHPGAASLLDVGCGTGGHLRHFAEDFTHVEGVDLTEGMLAVARRALPHIPVHYGDMRSFERGRRYDAVVSLFCAIGNMLGQDELDSAIAEFERHLEPGGVVVVEPWWFPENFTPDHVGSSLTTGDGRTIARVSHSVRESESASRMDIHYLVAEPGKGVRHFSDTHVNSLYSYEQFDQAFSRAGLSMEHVAGDYPGNGLFIGVKPRVAPAGERT</sequence>
<reference evidence="7" key="1">
    <citation type="submission" date="2022-03" db="EMBL/GenBank/DDBJ databases">
        <authorList>
            <person name="Leyn A S."/>
        </authorList>
    </citation>
    <scope>NUCLEOTIDE SEQUENCE</scope>
    <source>
        <strain evidence="7">Streptomyces globisporus 4-3</strain>
    </source>
</reference>
<organism evidence="7 8">
    <name type="scientific">Streptomyces globisporus</name>
    <dbReference type="NCBI Taxonomy" id="1908"/>
    <lineage>
        <taxon>Bacteria</taxon>
        <taxon>Bacillati</taxon>
        <taxon>Actinomycetota</taxon>
        <taxon>Actinomycetes</taxon>
        <taxon>Kitasatosporales</taxon>
        <taxon>Streptomycetaceae</taxon>
        <taxon>Streptomyces</taxon>
    </lineage>
</organism>
<proteinExistence type="inferred from homology"/>
<keyword evidence="2 7" id="KW-0489">Methyltransferase</keyword>
<dbReference type="EC" id="2.1.1.234" evidence="7"/>
<evidence type="ECO:0000256" key="2">
    <source>
        <dbReference type="ARBA" id="ARBA00022603"/>
    </source>
</evidence>